<comment type="caution">
    <text evidence="5">The sequence shown here is derived from an EMBL/GenBank/DDBJ whole genome shotgun (WGS) entry which is preliminary data.</text>
</comment>
<keyword evidence="6" id="KW-1185">Reference proteome</keyword>
<keyword evidence="2 5" id="KW-0238">DNA-binding</keyword>
<evidence type="ECO:0000256" key="1">
    <source>
        <dbReference type="ARBA" id="ARBA00023015"/>
    </source>
</evidence>
<sequence>MNTSIQDILEKTPSIGRGHTPGTSVVTHVTNKLSNLLLSELECLIKNNSDLNLASWRALRGLSTFGSSSQKELVIFANVDQGQMSRALSDLEKKGFVTSQRSVHDKRTWSFSITKRGISYHKKLSVIIDNFHDELTAALTESELETFVSLSAKVAKAATKNHSNNEQSES</sequence>
<evidence type="ECO:0000313" key="6">
    <source>
        <dbReference type="Proteomes" id="UP000295793"/>
    </source>
</evidence>
<proteinExistence type="predicted"/>
<gene>
    <name evidence="5" type="ORF">BCF53_11576</name>
</gene>
<dbReference type="AlphaFoldDB" id="A0A4R3HZW2"/>
<dbReference type="InterPro" id="IPR023187">
    <property type="entry name" value="Tscrpt_reg_MarR-type_CS"/>
</dbReference>
<keyword evidence="3" id="KW-0804">Transcription</keyword>
<dbReference type="PROSITE" id="PS01117">
    <property type="entry name" value="HTH_MARR_1"/>
    <property type="match status" value="1"/>
</dbReference>
<reference evidence="5 6" key="1">
    <citation type="submission" date="2019-03" db="EMBL/GenBank/DDBJ databases">
        <title>Genomic Encyclopedia of Archaeal and Bacterial Type Strains, Phase II (KMG-II): from individual species to whole genera.</title>
        <authorList>
            <person name="Goeker M."/>
        </authorList>
    </citation>
    <scope>NUCLEOTIDE SEQUENCE [LARGE SCALE GENOMIC DNA]</scope>
    <source>
        <strain evidence="5 6">DSM 15388</strain>
    </source>
</reference>
<dbReference type="Pfam" id="PF01047">
    <property type="entry name" value="MarR"/>
    <property type="match status" value="1"/>
</dbReference>
<protein>
    <submittedName>
        <fullName evidence="5">DNA-binding MarR family transcriptional regulator</fullName>
    </submittedName>
</protein>
<dbReference type="Gene3D" id="1.10.10.10">
    <property type="entry name" value="Winged helix-like DNA-binding domain superfamily/Winged helix DNA-binding domain"/>
    <property type="match status" value="1"/>
</dbReference>
<dbReference type="PROSITE" id="PS50995">
    <property type="entry name" value="HTH_MARR_2"/>
    <property type="match status" value="1"/>
</dbReference>
<dbReference type="InterPro" id="IPR036390">
    <property type="entry name" value="WH_DNA-bd_sf"/>
</dbReference>
<feature type="domain" description="HTH marR-type" evidence="4">
    <location>
        <begin position="19"/>
        <end position="156"/>
    </location>
</feature>
<evidence type="ECO:0000256" key="3">
    <source>
        <dbReference type="ARBA" id="ARBA00023163"/>
    </source>
</evidence>
<accession>A0A4R3HZW2</accession>
<dbReference type="GO" id="GO:0003700">
    <property type="term" value="F:DNA-binding transcription factor activity"/>
    <property type="evidence" value="ECO:0007669"/>
    <property type="project" value="InterPro"/>
</dbReference>
<evidence type="ECO:0000313" key="5">
    <source>
        <dbReference type="EMBL" id="TCS38802.1"/>
    </source>
</evidence>
<dbReference type="InterPro" id="IPR036388">
    <property type="entry name" value="WH-like_DNA-bd_sf"/>
</dbReference>
<dbReference type="GO" id="GO:0003677">
    <property type="term" value="F:DNA binding"/>
    <property type="evidence" value="ECO:0007669"/>
    <property type="project" value="UniProtKB-KW"/>
</dbReference>
<dbReference type="EMBL" id="SLZR01000015">
    <property type="protein sequence ID" value="TCS38802.1"/>
    <property type="molecule type" value="Genomic_DNA"/>
</dbReference>
<dbReference type="PRINTS" id="PR00598">
    <property type="entry name" value="HTHMARR"/>
</dbReference>
<evidence type="ECO:0000259" key="4">
    <source>
        <dbReference type="PROSITE" id="PS50995"/>
    </source>
</evidence>
<dbReference type="PANTHER" id="PTHR42756">
    <property type="entry name" value="TRANSCRIPTIONAL REGULATOR, MARR"/>
    <property type="match status" value="1"/>
</dbReference>
<dbReference type="Proteomes" id="UP000295793">
    <property type="component" value="Unassembled WGS sequence"/>
</dbReference>
<evidence type="ECO:0000256" key="2">
    <source>
        <dbReference type="ARBA" id="ARBA00023125"/>
    </source>
</evidence>
<organism evidence="5 6">
    <name type="scientific">Reinekea marinisedimentorum</name>
    <dbReference type="NCBI Taxonomy" id="230495"/>
    <lineage>
        <taxon>Bacteria</taxon>
        <taxon>Pseudomonadati</taxon>
        <taxon>Pseudomonadota</taxon>
        <taxon>Gammaproteobacteria</taxon>
        <taxon>Oceanospirillales</taxon>
        <taxon>Saccharospirillaceae</taxon>
        <taxon>Reinekea</taxon>
    </lineage>
</organism>
<dbReference type="SMART" id="SM00347">
    <property type="entry name" value="HTH_MARR"/>
    <property type="match status" value="1"/>
</dbReference>
<keyword evidence="1" id="KW-0805">Transcription regulation</keyword>
<dbReference type="PANTHER" id="PTHR42756:SF1">
    <property type="entry name" value="TRANSCRIPTIONAL REPRESSOR OF EMRAB OPERON"/>
    <property type="match status" value="1"/>
</dbReference>
<dbReference type="SUPFAM" id="SSF46785">
    <property type="entry name" value="Winged helix' DNA-binding domain"/>
    <property type="match status" value="1"/>
</dbReference>
<dbReference type="RefSeq" id="WP_165901936.1">
    <property type="nucleotide sequence ID" value="NZ_SLZR01000015.1"/>
</dbReference>
<name>A0A4R3HZW2_9GAMM</name>
<dbReference type="InterPro" id="IPR000835">
    <property type="entry name" value="HTH_MarR-typ"/>
</dbReference>